<evidence type="ECO:0000313" key="2">
    <source>
        <dbReference type="EMBL" id="GEO97609.1"/>
    </source>
</evidence>
<accession>A0A512IIS3</accession>
<evidence type="ECO:0000259" key="1">
    <source>
        <dbReference type="Pfam" id="PF23343"/>
    </source>
</evidence>
<evidence type="ECO:0000313" key="3">
    <source>
        <dbReference type="Proteomes" id="UP000321103"/>
    </source>
</evidence>
<dbReference type="AlphaFoldDB" id="A0A512IIS3"/>
<dbReference type="Pfam" id="PF23343">
    <property type="entry name" value="REP_ORF2-G2P"/>
    <property type="match status" value="1"/>
</dbReference>
<gene>
    <name evidence="2" type="ORF">KTU01_37320</name>
</gene>
<sequence>MPGGGTGTHKRAPRSEIRGWAPSSVRRQRNFLYSVQVGELTGHGYALTLTMRDTPPSAAALGQVIKAAMKRFERAGVIRLHWVIEWQARGTPHLHMAVYTADPLRMRGWELVNHWLAVAEPYGASWGAQDVKPIESAGGWLKYLAKHAARSVKHYQRQGMPPGWEKTGRLWGHRGDWSTVEPMKFDIDRAGWFRLRRMIRAWRLADARLEKDPAQRARRIVSARRMLSHRTPEVSQVRGTSEWVPEDVYLRFLGLLADQGHRVVQVA</sequence>
<comment type="caution">
    <text evidence="2">The sequence shown here is derived from an EMBL/GenBank/DDBJ whole genome shotgun (WGS) entry which is preliminary data.</text>
</comment>
<dbReference type="InterPro" id="IPR056906">
    <property type="entry name" value="ORF2/G2P_dom"/>
</dbReference>
<protein>
    <recommendedName>
        <fullName evidence="1">Replication-associated protein ORF2/G2P domain-containing protein</fullName>
    </recommendedName>
</protein>
<reference evidence="2 3" key="1">
    <citation type="submission" date="2019-07" db="EMBL/GenBank/DDBJ databases">
        <title>Whole genome shotgun sequence of Kocuria turfanensis NBRC 107627.</title>
        <authorList>
            <person name="Hosoyama A."/>
            <person name="Uohara A."/>
            <person name="Ohji S."/>
            <person name="Ichikawa N."/>
        </authorList>
    </citation>
    <scope>NUCLEOTIDE SEQUENCE [LARGE SCALE GENOMIC DNA]</scope>
    <source>
        <strain evidence="2 3">NBRC 107627</strain>
    </source>
</reference>
<name>A0A512IIS3_9MICC</name>
<feature type="domain" description="Replication-associated protein ORF2/G2P" evidence="1">
    <location>
        <begin position="45"/>
        <end position="147"/>
    </location>
</feature>
<organism evidence="2 3">
    <name type="scientific">Kocuria turfanensis</name>
    <dbReference type="NCBI Taxonomy" id="388357"/>
    <lineage>
        <taxon>Bacteria</taxon>
        <taxon>Bacillati</taxon>
        <taxon>Actinomycetota</taxon>
        <taxon>Actinomycetes</taxon>
        <taxon>Micrococcales</taxon>
        <taxon>Micrococcaceae</taxon>
        <taxon>Kocuria</taxon>
    </lineage>
</organism>
<dbReference type="Proteomes" id="UP000321103">
    <property type="component" value="Unassembled WGS sequence"/>
</dbReference>
<dbReference type="EMBL" id="BJZS01000186">
    <property type="protein sequence ID" value="GEO97609.1"/>
    <property type="molecule type" value="Genomic_DNA"/>
</dbReference>
<keyword evidence="3" id="KW-1185">Reference proteome</keyword>
<proteinExistence type="predicted"/>